<sequence length="299" mass="30530">MTVQTVPAFLQNAALTNANVFRNAAAAPFARAGILGGGELGVLAQTTPNMTVKVNAGRAKVAGTSVSPPAGFTFTTQGFYDVFNDAAISVTIAASNSTQPRIDVVYVQVEDSFYAGTNNDALIAVATGYPASSPTVPAIPANSLALGQVAVGANVTSIVSANIVNVAPLAALLGASIVRDYSQFINTGSTATHVALSAITLPAVPVASRALIKFDGSVGFSPQNETIGVAIAVSAGTLTSAAPYTILVATATWARYGRQAYVDIPANTVCAITLFSEADQPSYYSLIEHVHVALAGEFM</sequence>
<accession>A0A4T2BWQ4</accession>
<organism evidence="1 2">
    <name type="scientific">Subtercola vilae</name>
    <dbReference type="NCBI Taxonomy" id="2056433"/>
    <lineage>
        <taxon>Bacteria</taxon>
        <taxon>Bacillati</taxon>
        <taxon>Actinomycetota</taxon>
        <taxon>Actinomycetes</taxon>
        <taxon>Micrococcales</taxon>
        <taxon>Microbacteriaceae</taxon>
        <taxon>Subtercola</taxon>
    </lineage>
</organism>
<reference evidence="1 2" key="1">
    <citation type="journal article" date="2019" name="Microorganisms">
        <title>Systematic Affiliation and Genome Analysis of Subtercola vilae DB165(T) with Particular Emphasis on Cold Adaptation of an Isolate from a High-Altitude Cold Volcano Lake.</title>
        <authorList>
            <person name="Villalobos A.S."/>
            <person name="Wiese J."/>
            <person name="Imhoff J.F."/>
            <person name="Dorador C."/>
            <person name="Keller A."/>
            <person name="Hentschel U."/>
        </authorList>
    </citation>
    <scope>NUCLEOTIDE SEQUENCE [LARGE SCALE GENOMIC DNA]</scope>
    <source>
        <strain evidence="1 2">DB165</strain>
    </source>
</reference>
<dbReference type="OrthoDB" id="5146621at2"/>
<name>A0A4T2BWQ4_9MICO</name>
<evidence type="ECO:0000313" key="1">
    <source>
        <dbReference type="EMBL" id="TIH34981.1"/>
    </source>
</evidence>
<dbReference type="AlphaFoldDB" id="A0A4T2BWQ4"/>
<proteinExistence type="predicted"/>
<gene>
    <name evidence="1" type="ORF">D4765_11855</name>
</gene>
<comment type="caution">
    <text evidence="1">The sequence shown here is derived from an EMBL/GenBank/DDBJ whole genome shotgun (WGS) entry which is preliminary data.</text>
</comment>
<protein>
    <submittedName>
        <fullName evidence="1">Uncharacterized protein</fullName>
    </submittedName>
</protein>
<dbReference type="Proteomes" id="UP000306192">
    <property type="component" value="Unassembled WGS sequence"/>
</dbReference>
<dbReference type="RefSeq" id="WP_136642509.1">
    <property type="nucleotide sequence ID" value="NZ_QYRT01000022.1"/>
</dbReference>
<evidence type="ECO:0000313" key="2">
    <source>
        <dbReference type="Proteomes" id="UP000306192"/>
    </source>
</evidence>
<keyword evidence="2" id="KW-1185">Reference proteome</keyword>
<dbReference type="EMBL" id="QYRT01000022">
    <property type="protein sequence ID" value="TIH34981.1"/>
    <property type="molecule type" value="Genomic_DNA"/>
</dbReference>